<dbReference type="EMBL" id="CAXJRC010000033">
    <property type="protein sequence ID" value="CAL2107375.1"/>
    <property type="molecule type" value="Genomic_DNA"/>
</dbReference>
<organism evidence="1 2">
    <name type="scientific">Tenacibaculum vairaonense</name>
    <dbReference type="NCBI Taxonomy" id="3137860"/>
    <lineage>
        <taxon>Bacteria</taxon>
        <taxon>Pseudomonadati</taxon>
        <taxon>Bacteroidota</taxon>
        <taxon>Flavobacteriia</taxon>
        <taxon>Flavobacteriales</taxon>
        <taxon>Flavobacteriaceae</taxon>
        <taxon>Tenacibaculum</taxon>
    </lineage>
</organism>
<name>A0ABM9PNQ6_9FLAO</name>
<dbReference type="RefSeq" id="WP_348704620.1">
    <property type="nucleotide sequence ID" value="NZ_CAXIYA010000022.1"/>
</dbReference>
<proteinExistence type="predicted"/>
<accession>A0ABM9PNQ6</accession>
<sequence>MDNTDKNTWYSGDWKQHNNDTIPYNGVKITATPNYTSPTSPPSKRKLTSVNATITDFTKDPNGVSNTIKLSRTGIWYEITIPDKTNVSPPEPNTDFTITGIYLNGDLGKLKLNVTTTGIYLQIQFRYGETNRTREELGFILQFDEYVED</sequence>
<keyword evidence="2" id="KW-1185">Reference proteome</keyword>
<comment type="caution">
    <text evidence="1">The sequence shown here is derived from an EMBL/GenBank/DDBJ whole genome shotgun (WGS) entry which is preliminary data.</text>
</comment>
<dbReference type="Proteomes" id="UP001497602">
    <property type="component" value="Unassembled WGS sequence"/>
</dbReference>
<gene>
    <name evidence="1" type="ORF">T190115A13A_30221</name>
</gene>
<evidence type="ECO:0000313" key="2">
    <source>
        <dbReference type="Proteomes" id="UP001497602"/>
    </source>
</evidence>
<reference evidence="1 2" key="1">
    <citation type="submission" date="2024-05" db="EMBL/GenBank/DDBJ databases">
        <authorList>
            <person name="Duchaud E."/>
        </authorList>
    </citation>
    <scope>NUCLEOTIDE SEQUENCE [LARGE SCALE GENOMIC DNA]</scope>
    <source>
        <strain evidence="1">Ena-SAMPLE-TAB-13-05-2024-13:56:06:370-140305</strain>
    </source>
</reference>
<protein>
    <submittedName>
        <fullName evidence="1">Uncharacterized protein</fullName>
    </submittedName>
</protein>
<evidence type="ECO:0000313" key="1">
    <source>
        <dbReference type="EMBL" id="CAL2107375.1"/>
    </source>
</evidence>